<dbReference type="PANTHER" id="PTHR47947:SF62">
    <property type="entry name" value="CYTOCHROME P450, FAMILY 81, SUBFAMILY D, POLYPEPTIDE 5"/>
    <property type="match status" value="1"/>
</dbReference>
<evidence type="ECO:0000256" key="3">
    <source>
        <dbReference type="ARBA" id="ARBA00022617"/>
    </source>
</evidence>
<dbReference type="PRINTS" id="PR00385">
    <property type="entry name" value="P450"/>
</dbReference>
<dbReference type="GO" id="GO:0004497">
    <property type="term" value="F:monooxygenase activity"/>
    <property type="evidence" value="ECO:0007669"/>
    <property type="project" value="UniProtKB-KW"/>
</dbReference>
<reference evidence="15" key="1">
    <citation type="submission" date="2025-08" db="UniProtKB">
        <authorList>
            <consortium name="RefSeq"/>
        </authorList>
    </citation>
    <scope>IDENTIFICATION</scope>
    <source>
        <tissue evidence="15">Young leaves</tissue>
    </source>
</reference>
<dbReference type="GO" id="GO:0016705">
    <property type="term" value="F:oxidoreductase activity, acting on paired donors, with incorporation or reduction of molecular oxygen"/>
    <property type="evidence" value="ECO:0007669"/>
    <property type="project" value="InterPro"/>
</dbReference>
<dbReference type="AlphaFoldDB" id="A0A6J1FUQ9"/>
<keyword evidence="10" id="KW-0472">Membrane</keyword>
<evidence type="ECO:0000256" key="6">
    <source>
        <dbReference type="ARBA" id="ARBA00022989"/>
    </source>
</evidence>
<dbReference type="FunFam" id="1.10.630.10:FF:000023">
    <property type="entry name" value="Cytochrome P450 family protein"/>
    <property type="match status" value="1"/>
</dbReference>
<gene>
    <name evidence="15" type="primary">LOC111448607</name>
</gene>
<name>A0A6J1FUQ9_CUCMO</name>
<dbReference type="Proteomes" id="UP000504609">
    <property type="component" value="Unplaced"/>
</dbReference>
<sequence length="499" mass="57116">MDFLFVLLLLLLVFLFLQQFITRRRNLPPSPPSFPIIGHLHLLQRPIHRNFHNIAAKYGPIFTLRFGSRLALIVSSLQLAEECFTKNDVVFANRPRLLIGKYLGYNFTTISTTPFGDHWRNLRRLTSMEIFSTARLNAALSIRKDEIRRLLVKLHSESFAKVELKSMFSELSFNVVMRVVTGKRYFGEEVSNETEAREFRELMDETSRHGGASNWVDFMPILKWIGFGEYEKSLAKLTKRADKFMQKLVEDRRNQTGLQIEKQSTLLDRLLELQASEPEYYSDEIIKGVILVLLRAGADSTSVTMEWAMTQLLNNPEVISKAKAEIDTKIGRDRLIDEADLANLHYLQAIISETFRLHPAAPMLLTHYSSNDCTVAGYDVPRGTMLLVNAWAIHRDPKLWDDPMSFRPERFLGEGNELLWNKLIPFGMGRRACPGETMALRLIGLSLGLLIQCYEWKNVGYEKVDMTEGGGITIQKVQPLETMCRALPIMDKVLSNGLD</sequence>
<evidence type="ECO:0000313" key="15">
    <source>
        <dbReference type="RefSeq" id="XP_022944057.1"/>
    </source>
</evidence>
<evidence type="ECO:0000256" key="9">
    <source>
        <dbReference type="ARBA" id="ARBA00023033"/>
    </source>
</evidence>
<evidence type="ECO:0000256" key="4">
    <source>
        <dbReference type="ARBA" id="ARBA00022692"/>
    </source>
</evidence>
<comment type="similarity">
    <text evidence="2 12">Belongs to the cytochrome P450 family.</text>
</comment>
<dbReference type="Pfam" id="PF00067">
    <property type="entry name" value="p450"/>
    <property type="match status" value="1"/>
</dbReference>
<dbReference type="PRINTS" id="PR00463">
    <property type="entry name" value="EP450I"/>
</dbReference>
<organism evidence="14 15">
    <name type="scientific">Cucurbita moschata</name>
    <name type="common">Winter crookneck squash</name>
    <name type="synonym">Cucurbita pepo var. moschata</name>
    <dbReference type="NCBI Taxonomy" id="3662"/>
    <lineage>
        <taxon>Eukaryota</taxon>
        <taxon>Viridiplantae</taxon>
        <taxon>Streptophyta</taxon>
        <taxon>Embryophyta</taxon>
        <taxon>Tracheophyta</taxon>
        <taxon>Spermatophyta</taxon>
        <taxon>Magnoliopsida</taxon>
        <taxon>eudicotyledons</taxon>
        <taxon>Gunneridae</taxon>
        <taxon>Pentapetalae</taxon>
        <taxon>rosids</taxon>
        <taxon>fabids</taxon>
        <taxon>Cucurbitales</taxon>
        <taxon>Cucurbitaceae</taxon>
        <taxon>Cucurbiteae</taxon>
        <taxon>Cucurbita</taxon>
    </lineage>
</organism>
<evidence type="ECO:0000256" key="2">
    <source>
        <dbReference type="ARBA" id="ARBA00010617"/>
    </source>
</evidence>
<evidence type="ECO:0000256" key="7">
    <source>
        <dbReference type="ARBA" id="ARBA00023002"/>
    </source>
</evidence>
<keyword evidence="6" id="KW-1133">Transmembrane helix</keyword>
<feature type="signal peptide" evidence="13">
    <location>
        <begin position="1"/>
        <end position="23"/>
    </location>
</feature>
<keyword evidence="9 12" id="KW-0503">Monooxygenase</keyword>
<evidence type="ECO:0000256" key="1">
    <source>
        <dbReference type="ARBA" id="ARBA00004167"/>
    </source>
</evidence>
<evidence type="ECO:0000256" key="13">
    <source>
        <dbReference type="SAM" id="SignalP"/>
    </source>
</evidence>
<keyword evidence="7 12" id="KW-0560">Oxidoreductase</keyword>
<dbReference type="InterPro" id="IPR001128">
    <property type="entry name" value="Cyt_P450"/>
</dbReference>
<dbReference type="CDD" id="cd20653">
    <property type="entry name" value="CYP81"/>
    <property type="match status" value="1"/>
</dbReference>
<feature type="chain" id="PRO_5027040651" evidence="13">
    <location>
        <begin position="24"/>
        <end position="499"/>
    </location>
</feature>
<dbReference type="GeneID" id="111448607"/>
<dbReference type="InterPro" id="IPR050651">
    <property type="entry name" value="Plant_Cytochrome_P450_Monoox"/>
</dbReference>
<accession>A0A6J1FUQ9</accession>
<dbReference type="InterPro" id="IPR036396">
    <property type="entry name" value="Cyt_P450_sf"/>
</dbReference>
<comment type="subcellular location">
    <subcellularLocation>
        <location evidence="1">Membrane</location>
        <topology evidence="1">Single-pass membrane protein</topology>
    </subcellularLocation>
</comment>
<evidence type="ECO:0000256" key="10">
    <source>
        <dbReference type="ARBA" id="ARBA00023136"/>
    </source>
</evidence>
<dbReference type="GO" id="GO:0016020">
    <property type="term" value="C:membrane"/>
    <property type="evidence" value="ECO:0007669"/>
    <property type="project" value="UniProtKB-SubCell"/>
</dbReference>
<keyword evidence="5 11" id="KW-0479">Metal-binding</keyword>
<keyword evidence="14" id="KW-1185">Reference proteome</keyword>
<dbReference type="PANTHER" id="PTHR47947">
    <property type="entry name" value="CYTOCHROME P450 82C3-RELATED"/>
    <property type="match status" value="1"/>
</dbReference>
<evidence type="ECO:0000256" key="11">
    <source>
        <dbReference type="PIRSR" id="PIRSR602401-1"/>
    </source>
</evidence>
<dbReference type="InterPro" id="IPR002401">
    <property type="entry name" value="Cyt_P450_E_grp-I"/>
</dbReference>
<protein>
    <submittedName>
        <fullName evidence="15">Cytochrome P450 81E8-like</fullName>
    </submittedName>
</protein>
<evidence type="ECO:0000256" key="8">
    <source>
        <dbReference type="ARBA" id="ARBA00023004"/>
    </source>
</evidence>
<keyword evidence="8 11" id="KW-0408">Iron</keyword>
<dbReference type="GO" id="GO:0020037">
    <property type="term" value="F:heme binding"/>
    <property type="evidence" value="ECO:0007669"/>
    <property type="project" value="InterPro"/>
</dbReference>
<keyword evidence="3 11" id="KW-0349">Heme</keyword>
<feature type="binding site" description="axial binding residue" evidence="11">
    <location>
        <position position="433"/>
    </location>
    <ligand>
        <name>heme</name>
        <dbReference type="ChEBI" id="CHEBI:30413"/>
    </ligand>
    <ligandPart>
        <name>Fe</name>
        <dbReference type="ChEBI" id="CHEBI:18248"/>
    </ligandPart>
</feature>
<dbReference type="GO" id="GO:0005506">
    <property type="term" value="F:iron ion binding"/>
    <property type="evidence" value="ECO:0007669"/>
    <property type="project" value="InterPro"/>
</dbReference>
<dbReference type="RefSeq" id="XP_022944057.1">
    <property type="nucleotide sequence ID" value="XM_023088289.1"/>
</dbReference>
<dbReference type="InterPro" id="IPR017972">
    <property type="entry name" value="Cyt_P450_CS"/>
</dbReference>
<dbReference type="PROSITE" id="PS00086">
    <property type="entry name" value="CYTOCHROME_P450"/>
    <property type="match status" value="1"/>
</dbReference>
<keyword evidence="13" id="KW-0732">Signal</keyword>
<evidence type="ECO:0000256" key="12">
    <source>
        <dbReference type="RuleBase" id="RU000461"/>
    </source>
</evidence>
<evidence type="ECO:0000256" key="5">
    <source>
        <dbReference type="ARBA" id="ARBA00022723"/>
    </source>
</evidence>
<comment type="cofactor">
    <cofactor evidence="11">
        <name>heme</name>
        <dbReference type="ChEBI" id="CHEBI:30413"/>
    </cofactor>
</comment>
<dbReference type="KEGG" id="cmos:111448607"/>
<evidence type="ECO:0000313" key="14">
    <source>
        <dbReference type="Proteomes" id="UP000504609"/>
    </source>
</evidence>
<dbReference type="SUPFAM" id="SSF48264">
    <property type="entry name" value="Cytochrome P450"/>
    <property type="match status" value="1"/>
</dbReference>
<proteinExistence type="inferred from homology"/>
<dbReference type="Gene3D" id="1.10.630.10">
    <property type="entry name" value="Cytochrome P450"/>
    <property type="match status" value="1"/>
</dbReference>
<keyword evidence="4" id="KW-0812">Transmembrane</keyword>